<keyword evidence="2" id="KW-1185">Reference proteome</keyword>
<evidence type="ECO:0000313" key="2">
    <source>
        <dbReference type="Proteomes" id="UP001501410"/>
    </source>
</evidence>
<dbReference type="InterPro" id="IPR021615">
    <property type="entry name" value="Omp28"/>
</dbReference>
<accession>A0ABP8MMH2</accession>
<dbReference type="InterPro" id="IPR013783">
    <property type="entry name" value="Ig-like_fold"/>
</dbReference>
<gene>
    <name evidence="1" type="ORF">GCM10023092_09120</name>
</gene>
<reference evidence="2" key="1">
    <citation type="journal article" date="2019" name="Int. J. Syst. Evol. Microbiol.">
        <title>The Global Catalogue of Microorganisms (GCM) 10K type strain sequencing project: providing services to taxonomists for standard genome sequencing and annotation.</title>
        <authorList>
            <consortium name="The Broad Institute Genomics Platform"/>
            <consortium name="The Broad Institute Genome Sequencing Center for Infectious Disease"/>
            <person name="Wu L."/>
            <person name="Ma J."/>
        </authorList>
    </citation>
    <scope>NUCLEOTIDE SEQUENCE [LARGE SCALE GENOMIC DNA]</scope>
    <source>
        <strain evidence="2">JCM 31921</strain>
    </source>
</reference>
<dbReference type="Gene3D" id="2.60.40.10">
    <property type="entry name" value="Immunoglobulins"/>
    <property type="match status" value="1"/>
</dbReference>
<dbReference type="EMBL" id="BAABEZ010000004">
    <property type="protein sequence ID" value="GAA4451440.1"/>
    <property type="molecule type" value="Genomic_DNA"/>
</dbReference>
<name>A0ABP8MMH2_9BACT</name>
<organism evidence="1 2">
    <name type="scientific">Rurimicrobium arvi</name>
    <dbReference type="NCBI Taxonomy" id="2049916"/>
    <lineage>
        <taxon>Bacteria</taxon>
        <taxon>Pseudomonadati</taxon>
        <taxon>Bacteroidota</taxon>
        <taxon>Chitinophagia</taxon>
        <taxon>Chitinophagales</taxon>
        <taxon>Chitinophagaceae</taxon>
        <taxon>Rurimicrobium</taxon>
    </lineage>
</organism>
<dbReference type="Proteomes" id="UP001501410">
    <property type="component" value="Unassembled WGS sequence"/>
</dbReference>
<evidence type="ECO:0000313" key="1">
    <source>
        <dbReference type="EMBL" id="GAA4451440.1"/>
    </source>
</evidence>
<dbReference type="RefSeq" id="WP_344823150.1">
    <property type="nucleotide sequence ID" value="NZ_BAABEZ010000004.1"/>
</dbReference>
<dbReference type="Pfam" id="PF11551">
    <property type="entry name" value="Omp28"/>
    <property type="match status" value="1"/>
</dbReference>
<proteinExistence type="predicted"/>
<dbReference type="PROSITE" id="PS51257">
    <property type="entry name" value="PROKAR_LIPOPROTEIN"/>
    <property type="match status" value="1"/>
</dbReference>
<comment type="caution">
    <text evidence="1">The sequence shown here is derived from an EMBL/GenBank/DDBJ whole genome shotgun (WGS) entry which is preliminary data.</text>
</comment>
<protein>
    <recommendedName>
        <fullName evidence="3">Outer membrane protein Omp28</fullName>
    </recommendedName>
</protein>
<evidence type="ECO:0008006" key="3">
    <source>
        <dbReference type="Google" id="ProtNLM"/>
    </source>
</evidence>
<sequence length="293" mass="32063">MKKITGAALLTLGFFAQSCKEKGVVIDFRDRGDIVDTTYMSAVETAESRKVLIEEFTGASCTNCPDGHKLVASLQASYPDRIVAVAYHTYFPGPIFQPVKTLEVSSKYDFRDSAATNIGTTIYGTLGSIPIAGIDRVPYSGSLKVDKTNWSAQSTNRMAVAAPVNLHLTSSYNSSENIVSLSVKVVYTKQVSTKNALTIGVAESNIIDAQKFPDADSPAYQHNHVLRELLTFYSGNSIIDSISVKAPGRVYEYYYKFTPKGAWNLDNCHIFAFISNNEADNKEVLQAAEVPLK</sequence>